<reference evidence="6" key="1">
    <citation type="submission" date="2016-04" db="EMBL/GenBank/DDBJ databases">
        <authorList>
            <person name="Evans L.H."/>
            <person name="Alamgir A."/>
            <person name="Owens N."/>
            <person name="Weber N.D."/>
            <person name="Virtaneva K."/>
            <person name="Barbian K."/>
            <person name="Babar A."/>
            <person name="Rosenke K."/>
        </authorList>
    </citation>
    <scope>NUCLEOTIDE SEQUENCE</scope>
    <source>
        <tissue evidence="6">Leaves</tissue>
    </source>
</reference>
<feature type="transmembrane region" description="Helical" evidence="5">
    <location>
        <begin position="389"/>
        <end position="409"/>
    </location>
</feature>
<accession>A0A1I9ZKB2</accession>
<dbReference type="UniPathway" id="UPA00767">
    <property type="reaction ID" value="UER00751"/>
</dbReference>
<proteinExistence type="evidence at transcript level"/>
<dbReference type="SFLD" id="SFLDG01018">
    <property type="entry name" value="Squalene/Phytoene_Synthase_Lik"/>
    <property type="match status" value="1"/>
</dbReference>
<dbReference type="InterPro" id="IPR008949">
    <property type="entry name" value="Isoprenoid_synthase_dom_sf"/>
</dbReference>
<dbReference type="InterPro" id="IPR002060">
    <property type="entry name" value="Squ/phyt_synthse"/>
</dbReference>
<evidence type="ECO:0000256" key="5">
    <source>
        <dbReference type="RuleBase" id="RU368088"/>
    </source>
</evidence>
<dbReference type="EC" id="2.5.1.21" evidence="3 5"/>
<dbReference type="AlphaFoldDB" id="A0A1I9ZKB2"/>
<dbReference type="EMBL" id="KX066188">
    <property type="protein sequence ID" value="APB03419.1"/>
    <property type="molecule type" value="mRNA"/>
</dbReference>
<dbReference type="PROSITE" id="PS01044">
    <property type="entry name" value="SQUALEN_PHYTOEN_SYN_1"/>
    <property type="match status" value="1"/>
</dbReference>
<dbReference type="InterPro" id="IPR033904">
    <property type="entry name" value="Trans_IPPS_HH"/>
</dbReference>
<dbReference type="InterPro" id="IPR044844">
    <property type="entry name" value="Trans_IPPS_euk-type"/>
</dbReference>
<dbReference type="InterPro" id="IPR019845">
    <property type="entry name" value="Squalene/phytoene_synthase_CS"/>
</dbReference>
<organism evidence="6">
    <name type="scientific">Ginkgo biloba</name>
    <name type="common">Ginkgo</name>
    <name type="synonym">Maidenhair tree</name>
    <dbReference type="NCBI Taxonomy" id="3311"/>
    <lineage>
        <taxon>Eukaryota</taxon>
        <taxon>Viridiplantae</taxon>
        <taxon>Streptophyta</taxon>
        <taxon>Embryophyta</taxon>
        <taxon>Tracheophyta</taxon>
        <taxon>Spermatophyta</taxon>
        <taxon>Ginkgoidae</taxon>
        <taxon>Ginkgoales</taxon>
        <taxon>Ginkgoaceae</taxon>
        <taxon>Ginkgo</taxon>
    </lineage>
</organism>
<name>A0A1I9ZKB2_GINBI</name>
<dbReference type="FunFam" id="1.10.600.10:FF:000012">
    <property type="entry name" value="Squalene synthase 1"/>
    <property type="match status" value="1"/>
</dbReference>
<evidence type="ECO:0000256" key="4">
    <source>
        <dbReference type="ARBA" id="ARBA00022679"/>
    </source>
</evidence>
<dbReference type="Gene3D" id="1.10.600.10">
    <property type="entry name" value="Farnesyl Diphosphate Synthase"/>
    <property type="match status" value="1"/>
</dbReference>
<keyword evidence="5" id="KW-0472">Membrane</keyword>
<evidence type="ECO:0000313" key="6">
    <source>
        <dbReference type="EMBL" id="APB03419.1"/>
    </source>
</evidence>
<dbReference type="GO" id="GO:0051996">
    <property type="term" value="F:squalene synthase [NAD(P)H] activity"/>
    <property type="evidence" value="ECO:0007669"/>
    <property type="project" value="UniProtKB-UniRule"/>
</dbReference>
<dbReference type="PANTHER" id="PTHR11626">
    <property type="entry name" value="FARNESYL-DIPHOSPHATE FARNESYLTRANSFERASE"/>
    <property type="match status" value="1"/>
</dbReference>
<comment type="cofactor">
    <cofactor evidence="1 5">
        <name>Mg(2+)</name>
        <dbReference type="ChEBI" id="CHEBI:18420"/>
    </cofactor>
</comment>
<dbReference type="GO" id="GO:0055056">
    <property type="term" value="F:D-glucose transmembrane transporter activity"/>
    <property type="evidence" value="ECO:0007669"/>
    <property type="project" value="UniProtKB-UniRule"/>
</dbReference>
<dbReference type="NCBIfam" id="TIGR01559">
    <property type="entry name" value="squal_synth"/>
    <property type="match status" value="1"/>
</dbReference>
<dbReference type="Pfam" id="PF00494">
    <property type="entry name" value="SQS_PSY"/>
    <property type="match status" value="1"/>
</dbReference>
<comment type="function">
    <text evidence="5">Catalyzes the condensation of 2 farnesyl pyrophosphate (FPP) moieties to form squalene.</text>
</comment>
<dbReference type="GO" id="GO:0005789">
    <property type="term" value="C:endoplasmic reticulum membrane"/>
    <property type="evidence" value="ECO:0007669"/>
    <property type="project" value="TreeGrafter"/>
</dbReference>
<evidence type="ECO:0000256" key="2">
    <source>
        <dbReference type="ARBA" id="ARBA00006251"/>
    </source>
</evidence>
<comment type="similarity">
    <text evidence="2 5">Belongs to the phytoene/squalene synthase family.</text>
</comment>
<evidence type="ECO:0000256" key="3">
    <source>
        <dbReference type="ARBA" id="ARBA00012373"/>
    </source>
</evidence>
<comment type="pathway">
    <text evidence="5">Terpene metabolism; lanosterol biosynthesis; lanosterol from farnesyl diphosphate: step 1/3.</text>
</comment>
<dbReference type="GO" id="GO:0045338">
    <property type="term" value="P:farnesyl diphosphate metabolic process"/>
    <property type="evidence" value="ECO:0007669"/>
    <property type="project" value="InterPro"/>
</dbReference>
<dbReference type="InterPro" id="IPR006449">
    <property type="entry name" value="Squal_synth-like"/>
</dbReference>
<dbReference type="CDD" id="cd00683">
    <property type="entry name" value="Trans_IPPS_HH"/>
    <property type="match status" value="1"/>
</dbReference>
<dbReference type="PANTHER" id="PTHR11626:SF2">
    <property type="entry name" value="SQUALENE SYNTHASE"/>
    <property type="match status" value="1"/>
</dbReference>
<comment type="catalytic activity">
    <reaction evidence="5">
        <text>2 (2E,6E)-farnesyl diphosphate + NADPH + H(+) = squalene + 2 diphosphate + NADP(+)</text>
        <dbReference type="Rhea" id="RHEA:32295"/>
        <dbReference type="ChEBI" id="CHEBI:15378"/>
        <dbReference type="ChEBI" id="CHEBI:15440"/>
        <dbReference type="ChEBI" id="CHEBI:33019"/>
        <dbReference type="ChEBI" id="CHEBI:57783"/>
        <dbReference type="ChEBI" id="CHEBI:58349"/>
        <dbReference type="ChEBI" id="CHEBI:175763"/>
        <dbReference type="EC" id="2.5.1.21"/>
    </reaction>
</comment>
<keyword evidence="5" id="KW-1133">Transmembrane helix</keyword>
<dbReference type="GO" id="GO:0008610">
    <property type="term" value="P:lipid biosynthetic process"/>
    <property type="evidence" value="ECO:0007669"/>
    <property type="project" value="InterPro"/>
</dbReference>
<keyword evidence="5" id="KW-0812">Transmembrane</keyword>
<dbReference type="SUPFAM" id="SSF48576">
    <property type="entry name" value="Terpenoid synthases"/>
    <property type="match status" value="1"/>
</dbReference>
<dbReference type="SFLD" id="SFLDS00005">
    <property type="entry name" value="Isoprenoid_Synthase_Type_I"/>
    <property type="match status" value="1"/>
</dbReference>
<keyword evidence="4 5" id="KW-0808">Transferase</keyword>
<comment type="catalytic activity">
    <reaction evidence="5">
        <text>2 (2E,6E)-farnesyl diphosphate + NADH + H(+) = squalene + 2 diphosphate + NAD(+)</text>
        <dbReference type="Rhea" id="RHEA:32299"/>
        <dbReference type="ChEBI" id="CHEBI:15378"/>
        <dbReference type="ChEBI" id="CHEBI:15440"/>
        <dbReference type="ChEBI" id="CHEBI:33019"/>
        <dbReference type="ChEBI" id="CHEBI:57540"/>
        <dbReference type="ChEBI" id="CHEBI:57945"/>
        <dbReference type="ChEBI" id="CHEBI:175763"/>
        <dbReference type="EC" id="2.5.1.21"/>
    </reaction>
</comment>
<dbReference type="SMR" id="A0A1I9ZKB2"/>
<protein>
    <recommendedName>
        <fullName evidence="3 5">Squalene synthase</fullName>
        <ecNumber evidence="3 5">2.5.1.21</ecNumber>
    </recommendedName>
</protein>
<dbReference type="PROSITE" id="PS01045">
    <property type="entry name" value="SQUALEN_PHYTOEN_SYN_2"/>
    <property type="match status" value="1"/>
</dbReference>
<evidence type="ECO:0000256" key="1">
    <source>
        <dbReference type="ARBA" id="ARBA00001946"/>
    </source>
</evidence>
<sequence>MGSIGAILRNPGDVPSLFKLKLAALHASKQIPSDPHLAFCFTMLQKVSRSFSIVIQQLGPELRNAVCIFYLVLRGLDTVEDDTSIPLDTKLPILKAFHQHIYNPSWHFSCGVNDYKVLMDQFHHVSSAFLQLAKGYQEAIEEITRRMGAGMAKFVCSEVESIEDYDEYCHYVAGLVGLGLSRLFHAAQLEDLAPDTLSNSMGLFLQKTNIIRDYLEDINEIPKPRMFWPREIWGKYVSKLEDLKEEEWSNEAVQCLNEMITNALKHAKDSLKYMSALHDPAIFRFCAIPQIMAIGTLAMCYNNLQVFRGVVKIRRGLTAKIMDKTKNMADVYGAFFDFAGSLGLKVSKGDPHATETLNCVEEIQRTCRSSGLLGKRRIFTIDSKRGHEAFLAIVVLFISAIMLAIVFNYI</sequence>